<dbReference type="SUPFAM" id="SSF57850">
    <property type="entry name" value="RING/U-box"/>
    <property type="match status" value="1"/>
</dbReference>
<keyword evidence="4 8" id="KW-0863">Zinc-finger</keyword>
<keyword evidence="14" id="KW-1185">Reference proteome</keyword>
<dbReference type="AlphaFoldDB" id="I2FY18"/>
<protein>
    <recommendedName>
        <fullName evidence="15">RING-CH-type domain-containing protein</fullName>
    </recommendedName>
</protein>
<evidence type="ECO:0000256" key="2">
    <source>
        <dbReference type="ARBA" id="ARBA00022692"/>
    </source>
</evidence>
<evidence type="ECO:0000313" key="13">
    <source>
        <dbReference type="EMBL" id="CCF51811.1"/>
    </source>
</evidence>
<evidence type="ECO:0000256" key="3">
    <source>
        <dbReference type="ARBA" id="ARBA00022723"/>
    </source>
</evidence>
<dbReference type="STRING" id="1128400.I2FY18"/>
<dbReference type="PANTHER" id="PTHR46283">
    <property type="entry name" value="E3 UBIQUITIN-PROTEIN LIGASE MARCH5"/>
    <property type="match status" value="1"/>
</dbReference>
<organism evidence="13 14">
    <name type="scientific">Ustilago hordei</name>
    <name type="common">Barley covered smut fungus</name>
    <dbReference type="NCBI Taxonomy" id="120017"/>
    <lineage>
        <taxon>Eukaryota</taxon>
        <taxon>Fungi</taxon>
        <taxon>Dikarya</taxon>
        <taxon>Basidiomycota</taxon>
        <taxon>Ustilaginomycotina</taxon>
        <taxon>Ustilaginomycetes</taxon>
        <taxon>Ustilaginales</taxon>
        <taxon>Ustilaginaceae</taxon>
        <taxon>Ustilago</taxon>
    </lineage>
</organism>
<evidence type="ECO:0000256" key="7">
    <source>
        <dbReference type="ARBA" id="ARBA00023136"/>
    </source>
</evidence>
<dbReference type="GO" id="GO:0016020">
    <property type="term" value="C:membrane"/>
    <property type="evidence" value="ECO:0007669"/>
    <property type="project" value="UniProtKB-SubCell"/>
</dbReference>
<dbReference type="HOGENOM" id="CLU_547413_0_0_1"/>
<evidence type="ECO:0000256" key="4">
    <source>
        <dbReference type="ARBA" id="ARBA00022771"/>
    </source>
</evidence>
<evidence type="ECO:0000256" key="5">
    <source>
        <dbReference type="ARBA" id="ARBA00022833"/>
    </source>
</evidence>
<evidence type="ECO:0008006" key="15">
    <source>
        <dbReference type="Google" id="ProtNLM"/>
    </source>
</evidence>
<feature type="transmembrane region" description="Helical" evidence="10">
    <location>
        <begin position="251"/>
        <end position="271"/>
    </location>
</feature>
<keyword evidence="6 10" id="KW-1133">Transmembrane helix</keyword>
<dbReference type="InterPro" id="IPR011016">
    <property type="entry name" value="Znf_RING-CH"/>
</dbReference>
<evidence type="ECO:0000256" key="9">
    <source>
        <dbReference type="SAM" id="MobiDB-lite"/>
    </source>
</evidence>
<keyword evidence="3" id="KW-0479">Metal-binding</keyword>
<dbReference type="InterPro" id="IPR001841">
    <property type="entry name" value="Znf_RING"/>
</dbReference>
<feature type="compositionally biased region" description="Polar residues" evidence="9">
    <location>
        <begin position="59"/>
        <end position="70"/>
    </location>
</feature>
<comment type="caution">
    <text evidence="13">The sequence shown here is derived from an EMBL/GenBank/DDBJ whole genome shotgun (WGS) entry which is preliminary data.</text>
</comment>
<feature type="transmembrane region" description="Helical" evidence="10">
    <location>
        <begin position="212"/>
        <end position="236"/>
    </location>
</feature>
<dbReference type="PROSITE" id="PS50089">
    <property type="entry name" value="ZF_RING_2"/>
    <property type="match status" value="1"/>
</dbReference>
<accession>I2FY18</accession>
<feature type="compositionally biased region" description="Polar residues" evidence="9">
    <location>
        <begin position="17"/>
        <end position="35"/>
    </location>
</feature>
<dbReference type="EMBL" id="CAGI01000167">
    <property type="protein sequence ID" value="CCF51811.1"/>
    <property type="molecule type" value="Genomic_DNA"/>
</dbReference>
<evidence type="ECO:0000259" key="12">
    <source>
        <dbReference type="PROSITE" id="PS51292"/>
    </source>
</evidence>
<reference evidence="13 14" key="1">
    <citation type="journal article" date="2012" name="Plant Cell">
        <title>Genome comparison of barley and maize smut fungi reveals targeted loss of RNA silencing components and species-specific presence of transposable elements.</title>
        <authorList>
            <person name="Laurie J.D."/>
            <person name="Ali S."/>
            <person name="Linning R."/>
            <person name="Mannhaupt G."/>
            <person name="Wong P."/>
            <person name="Gueldener U."/>
            <person name="Muensterkoetter M."/>
            <person name="Moore R."/>
            <person name="Kahmann R."/>
            <person name="Bakkeren G."/>
            <person name="Schirawski J."/>
        </authorList>
    </citation>
    <scope>NUCLEOTIDE SEQUENCE [LARGE SCALE GENOMIC DNA]</scope>
    <source>
        <strain evidence="14">Uh4875-4</strain>
    </source>
</reference>
<dbReference type="eggNOG" id="KOG3053">
    <property type="taxonomic scope" value="Eukaryota"/>
</dbReference>
<feature type="transmembrane region" description="Helical" evidence="10">
    <location>
        <begin position="320"/>
        <end position="338"/>
    </location>
</feature>
<keyword evidence="7 10" id="KW-0472">Membrane</keyword>
<evidence type="ECO:0000313" key="14">
    <source>
        <dbReference type="Proteomes" id="UP000006174"/>
    </source>
</evidence>
<evidence type="ECO:0000256" key="1">
    <source>
        <dbReference type="ARBA" id="ARBA00004141"/>
    </source>
</evidence>
<dbReference type="SMART" id="SM00744">
    <property type="entry name" value="RINGv"/>
    <property type="match status" value="1"/>
</dbReference>
<comment type="subcellular location">
    <subcellularLocation>
        <location evidence="1">Membrane</location>
        <topology evidence="1">Multi-pass membrane protein</topology>
    </subcellularLocation>
</comment>
<dbReference type="Gene3D" id="3.30.40.10">
    <property type="entry name" value="Zinc/RING finger domain, C3HC4 (zinc finger)"/>
    <property type="match status" value="1"/>
</dbReference>
<evidence type="ECO:0000259" key="11">
    <source>
        <dbReference type="PROSITE" id="PS50089"/>
    </source>
</evidence>
<evidence type="ECO:0000256" key="6">
    <source>
        <dbReference type="ARBA" id="ARBA00022989"/>
    </source>
</evidence>
<dbReference type="PROSITE" id="PS51292">
    <property type="entry name" value="ZF_RING_CH"/>
    <property type="match status" value="1"/>
</dbReference>
<feature type="compositionally biased region" description="Basic and acidic residues" evidence="9">
    <location>
        <begin position="1"/>
        <end position="10"/>
    </location>
</feature>
<keyword evidence="5" id="KW-0862">Zinc</keyword>
<dbReference type="Proteomes" id="UP000006174">
    <property type="component" value="Unassembled WGS sequence"/>
</dbReference>
<evidence type="ECO:0000256" key="10">
    <source>
        <dbReference type="SAM" id="Phobius"/>
    </source>
</evidence>
<gene>
    <name evidence="13" type="ORF">UHOR_03858</name>
</gene>
<feature type="domain" description="RING-CH-type" evidence="12">
    <location>
        <begin position="106"/>
        <end position="187"/>
    </location>
</feature>
<dbReference type="GO" id="GO:0008270">
    <property type="term" value="F:zinc ion binding"/>
    <property type="evidence" value="ECO:0007669"/>
    <property type="project" value="UniProtKB-KW"/>
</dbReference>
<feature type="region of interest" description="Disordered" evidence="9">
    <location>
        <begin position="1"/>
        <end position="70"/>
    </location>
</feature>
<dbReference type="OMA" id="DFDLWPP"/>
<dbReference type="InterPro" id="IPR013083">
    <property type="entry name" value="Znf_RING/FYVE/PHD"/>
</dbReference>
<feature type="transmembrane region" description="Helical" evidence="10">
    <location>
        <begin position="278"/>
        <end position="300"/>
    </location>
</feature>
<evidence type="ECO:0000256" key="8">
    <source>
        <dbReference type="PROSITE-ProRule" id="PRU00175"/>
    </source>
</evidence>
<sequence length="603" mass="66734">MSDQQRDHNEPFGSRPRTPTSDSEQQPSAPSTSHQDIARLENDLIPSPPASDHVHSHNTESSSAAADTSYTNVDGSARVYRFLNHLPPRFARSNADSDPNERVVTVRDLRTKSCWICSEEEEDPPAPSFSSSSSVSTSRPRRFVHPCNCTLVAHESCLLRWIDQSKRDHPLQSYVTCPQCKAPYILINNKTPLLRVFEFFDRLATRVEPIGAVTLLGGSILVACTTYGCIAIRMLLGKDAARRALALPWPWHYWVDIPLIPFALIASRLNIFESAMTWVPTLVAFPIASIPMATATAAHGRLFDRYLESGIFNARAYPPGPALTALLVPWIRVFYLALKRKVYRTVLSPFYGGRRSNSSTTRSNGGRHNRRRVIIVGEPETFLVDGDAPLGDQPMPDGTGGPMLQIRATQEGRGEAQDTAGDDGEPTQTVYVSHHTFVRLCLDALSLPFVANLMGRILARLAHLSPLLVRFLGMKNVATSSVLSSFYTTKSTPTFTTKNASTPSPIASLFRGNLPYFDAAAGEGKSDKKESFSERLTLLGCSPRYDDLDPVWFRNAVGAAIYILLKDAGSLLYRYLRLTQRNKTEIKDLPFRAGLVAGLDLRQ</sequence>
<proteinExistence type="predicted"/>
<feature type="domain" description="RING-type" evidence="11">
    <location>
        <begin position="114"/>
        <end position="181"/>
    </location>
</feature>
<name>I2FY18_USTHO</name>
<keyword evidence="2 10" id="KW-0812">Transmembrane</keyword>